<evidence type="ECO:0000313" key="4">
    <source>
        <dbReference type="Proteomes" id="UP000031552"/>
    </source>
</evidence>
<keyword evidence="4" id="KW-1185">Reference proteome</keyword>
<dbReference type="OrthoDB" id="287565at2"/>
<evidence type="ECO:0000313" key="3">
    <source>
        <dbReference type="EMBL" id="CDR35167.1"/>
    </source>
</evidence>
<reference evidence="3" key="2">
    <citation type="submission" date="2014-09" db="EMBL/GenBank/DDBJ databases">
        <title>Criblamydia sequanensis harbors a mega-plasmid encoding arsenite resistance.</title>
        <authorList>
            <person name="Bertelli C."/>
            <person name="Goesmann A."/>
            <person name="Greub G."/>
        </authorList>
    </citation>
    <scope>NUCLEOTIDE SEQUENCE [LARGE SCALE GENOMIC DNA]</scope>
    <source>
        <strain evidence="3">CRIB-18</strain>
    </source>
</reference>
<accession>A0A090D0U2</accession>
<dbReference type="AlphaFoldDB" id="A0A090D0U2"/>
<dbReference type="CDD" id="cd07814">
    <property type="entry name" value="SRPBCC_CalC_Aha1-like"/>
    <property type="match status" value="1"/>
</dbReference>
<dbReference type="Proteomes" id="UP000031552">
    <property type="component" value="Unassembled WGS sequence"/>
</dbReference>
<dbReference type="STRING" id="1437425.CSEC_2361"/>
<dbReference type="EMBL" id="CCEJ010000014">
    <property type="protein sequence ID" value="CDR35167.1"/>
    <property type="molecule type" value="Genomic_DNA"/>
</dbReference>
<evidence type="ECO:0000259" key="2">
    <source>
        <dbReference type="Pfam" id="PF08327"/>
    </source>
</evidence>
<dbReference type="SUPFAM" id="SSF55961">
    <property type="entry name" value="Bet v1-like"/>
    <property type="match status" value="1"/>
</dbReference>
<dbReference type="InterPro" id="IPR013538">
    <property type="entry name" value="ASHA1/2-like_C"/>
</dbReference>
<dbReference type="RefSeq" id="WP_041018723.1">
    <property type="nucleotide sequence ID" value="NZ_CCEJ010000014.1"/>
</dbReference>
<proteinExistence type="inferred from homology"/>
<evidence type="ECO:0000256" key="1">
    <source>
        <dbReference type="ARBA" id="ARBA00006817"/>
    </source>
</evidence>
<feature type="domain" description="Activator of Hsp90 ATPase homologue 1/2-like C-terminal" evidence="2">
    <location>
        <begin position="11"/>
        <end position="131"/>
    </location>
</feature>
<name>A0A090D0U2_9BACT</name>
<organism evidence="3 4">
    <name type="scientific">Candidatus Criblamydia sequanensis CRIB-18</name>
    <dbReference type="NCBI Taxonomy" id="1437425"/>
    <lineage>
        <taxon>Bacteria</taxon>
        <taxon>Pseudomonadati</taxon>
        <taxon>Chlamydiota</taxon>
        <taxon>Chlamydiia</taxon>
        <taxon>Parachlamydiales</taxon>
        <taxon>Candidatus Criblamydiaceae</taxon>
        <taxon>Candidatus Criblamydia</taxon>
    </lineage>
</organism>
<comment type="similarity">
    <text evidence="1">Belongs to the AHA1 family.</text>
</comment>
<dbReference type="eggNOG" id="COG3832">
    <property type="taxonomic scope" value="Bacteria"/>
</dbReference>
<gene>
    <name evidence="3" type="ORF">CSEC_2361</name>
</gene>
<dbReference type="Pfam" id="PF08327">
    <property type="entry name" value="AHSA1"/>
    <property type="match status" value="1"/>
</dbReference>
<dbReference type="Gene3D" id="3.30.530.20">
    <property type="match status" value="1"/>
</dbReference>
<comment type="caution">
    <text evidence="3">The sequence shown here is derived from an EMBL/GenBank/DDBJ whole genome shotgun (WGS) entry which is preliminary data.</text>
</comment>
<sequence length="140" mass="15769">MAEINHEIKVDAPIKKVFKAMSTIDGLRSWHTAEVEGSSEQNGTLIFKADDKPAFNWKVSQLEPEKKIIWECTKGPGDSVGTKAIFKVSQSKDGRTLIEFSHTEWPGDGGNFRKCNTLWAILLHHLKNYVETDVPEPAFQ</sequence>
<reference evidence="3" key="1">
    <citation type="submission" date="2013-12" db="EMBL/GenBank/DDBJ databases">
        <authorList>
            <person name="Linke B."/>
        </authorList>
    </citation>
    <scope>NUCLEOTIDE SEQUENCE [LARGE SCALE GENOMIC DNA]</scope>
    <source>
        <strain evidence="3">CRIB-18</strain>
    </source>
</reference>
<dbReference type="InterPro" id="IPR023393">
    <property type="entry name" value="START-like_dom_sf"/>
</dbReference>
<protein>
    <recommendedName>
        <fullName evidence="2">Activator of Hsp90 ATPase homologue 1/2-like C-terminal domain-containing protein</fullName>
    </recommendedName>
</protein>